<dbReference type="Proteomes" id="UP000283895">
    <property type="component" value="Unassembled WGS sequence"/>
</dbReference>
<evidence type="ECO:0000313" key="1">
    <source>
        <dbReference type="EMBL" id="ROV98693.1"/>
    </source>
</evidence>
<evidence type="ECO:0000313" key="2">
    <source>
        <dbReference type="Proteomes" id="UP000283895"/>
    </source>
</evidence>
<protein>
    <submittedName>
        <fullName evidence="1">Uncharacterized protein</fullName>
    </submittedName>
</protein>
<proteinExistence type="predicted"/>
<dbReference type="EMBL" id="LKEA01000025">
    <property type="protein sequence ID" value="ROV98693.1"/>
    <property type="molecule type" value="Genomic_DNA"/>
</dbReference>
<reference evidence="1 2" key="1">
    <citation type="submission" date="2015-09" db="EMBL/GenBank/DDBJ databases">
        <title>Host preference determinants of Valsa canker pathogens revealed by comparative genomics.</title>
        <authorList>
            <person name="Yin Z."/>
            <person name="Huang L."/>
        </authorList>
    </citation>
    <scope>NUCLEOTIDE SEQUENCE [LARGE SCALE GENOMIC DNA]</scope>
    <source>
        <strain evidence="1 2">03-1</strain>
    </source>
</reference>
<organism evidence="1 2">
    <name type="scientific">Cytospora schulzeri</name>
    <dbReference type="NCBI Taxonomy" id="448051"/>
    <lineage>
        <taxon>Eukaryota</taxon>
        <taxon>Fungi</taxon>
        <taxon>Dikarya</taxon>
        <taxon>Ascomycota</taxon>
        <taxon>Pezizomycotina</taxon>
        <taxon>Sordariomycetes</taxon>
        <taxon>Sordariomycetidae</taxon>
        <taxon>Diaporthales</taxon>
        <taxon>Cytosporaceae</taxon>
        <taxon>Cytospora</taxon>
    </lineage>
</organism>
<comment type="caution">
    <text evidence="1">The sequence shown here is derived from an EMBL/GenBank/DDBJ whole genome shotgun (WGS) entry which is preliminary data.</text>
</comment>
<sequence>MGLFLRKPNSSVIASITLNVTKCIHIEKQFGHIKTTGAGCFVQSAEVGQKGSLLGKSKDRSSSNQILDHEELIPFHIPPFKGICQDTTAIPNILADAFCIDIHSRIQKHVDSFHVVNTRRERKGKTAVFGKVSRMGYKEFQEIGPWKLDSLYQMEAAHNSSEANEQLKCLDLVCEPIL</sequence>
<name>A0A423W5S5_9PEZI</name>
<dbReference type="AlphaFoldDB" id="A0A423W5S5"/>
<keyword evidence="2" id="KW-1185">Reference proteome</keyword>
<accession>A0A423W5S5</accession>
<gene>
    <name evidence="1" type="ORF">VMCG_06777</name>
</gene>